<dbReference type="RefSeq" id="WP_103264424.1">
    <property type="nucleotide sequence ID" value="NZ_CABMLE010000002.1"/>
</dbReference>
<reference evidence="2" key="1">
    <citation type="submission" date="2018-01" db="EMBL/GenBank/DDBJ databases">
        <title>Rubneribacter badeniensis gen. nov., sp. nov., and Colonibacter rubneri, gen. nov., sp. nov., WGS of new members of the Eggerthellaceae.</title>
        <authorList>
            <person name="Danylec N."/>
            <person name="Stoll D.A."/>
            <person name="Doetsch A."/>
            <person name="Kulling S.E."/>
            <person name="Huch M."/>
        </authorList>
    </citation>
    <scope>NUCLEOTIDE SEQUENCE [LARGE SCALE GENOMIC DNA]</scope>
    <source>
        <strain evidence="2">ResAG-96</strain>
    </source>
</reference>
<proteinExistence type="predicted"/>
<sequence length="139" mass="15913">MEEPLTDELLDELLSAPDPQTFANARNIGVRSMSDYLQQLLDEKSLVRAEVIRRAGLNETFGYQIFMGQRGASRNKVLQLAFAMKLTLKEADRLLQAAGVNELYCKNRRDAIIIFCLDRGYDLQKTDEELYRFGEDTIC</sequence>
<evidence type="ECO:0000313" key="2">
    <source>
        <dbReference type="Proteomes" id="UP000236197"/>
    </source>
</evidence>
<organism evidence="1 2">
    <name type="scientific">Enteroscipio rubneri</name>
    <dbReference type="NCBI Taxonomy" id="2070686"/>
    <lineage>
        <taxon>Bacteria</taxon>
        <taxon>Bacillati</taxon>
        <taxon>Actinomycetota</taxon>
        <taxon>Coriobacteriia</taxon>
        <taxon>Eggerthellales</taxon>
        <taxon>Eggerthellaceae</taxon>
        <taxon>Enteroscipio</taxon>
    </lineage>
</organism>
<protein>
    <submittedName>
        <fullName evidence="1">Transcriptional regulator</fullName>
    </submittedName>
</protein>
<keyword evidence="2" id="KW-1185">Reference proteome</keyword>
<accession>A0A2K2UDF3</accession>
<dbReference type="OrthoDB" id="3233490at2"/>
<dbReference type="AlphaFoldDB" id="A0A2K2UDF3"/>
<dbReference type="EMBL" id="PPEK01000002">
    <property type="protein sequence ID" value="PNV68356.1"/>
    <property type="molecule type" value="Genomic_DNA"/>
</dbReference>
<dbReference type="Proteomes" id="UP000236197">
    <property type="component" value="Unassembled WGS sequence"/>
</dbReference>
<name>A0A2K2UDF3_9ACTN</name>
<comment type="caution">
    <text evidence="1">The sequence shown here is derived from an EMBL/GenBank/DDBJ whole genome shotgun (WGS) entry which is preliminary data.</text>
</comment>
<gene>
    <name evidence="1" type="ORF">C2L71_03625</name>
</gene>
<evidence type="ECO:0000313" key="1">
    <source>
        <dbReference type="EMBL" id="PNV68356.1"/>
    </source>
</evidence>